<sequence length="211" mass="22890">MQLLSISVGMPRTVDDHGKPVSTGIYKAPVAGLVAVSATGLAGDGQADLENHGGLDKAVYAYTAENYDYWREALGRSDMPHGQFGENLTVSGMPDEAVHLGDVFRIGEILVQVTQPRVPCFKLGLRMGMADFVSRFMTSGRVGFYLRVLETGQVRGGDPIELVRADAEGLNIRDCMLALAEGPRQQEIIRRALSVDALSDAWRASLLKRQA</sequence>
<name>A0A8D4VSD4_9GAMM</name>
<dbReference type="AlphaFoldDB" id="A0A8D4VSD4"/>
<evidence type="ECO:0000313" key="2">
    <source>
        <dbReference type="EMBL" id="BBL71697.1"/>
    </source>
</evidence>
<dbReference type="GO" id="GO:0030170">
    <property type="term" value="F:pyridoxal phosphate binding"/>
    <property type="evidence" value="ECO:0007669"/>
    <property type="project" value="InterPro"/>
</dbReference>
<dbReference type="EMBL" id="AP019782">
    <property type="protein sequence ID" value="BBL71697.1"/>
    <property type="molecule type" value="Genomic_DNA"/>
</dbReference>
<protein>
    <submittedName>
        <fullName evidence="2">Molybdenum cofactor biosysynthesis protein</fullName>
    </submittedName>
</protein>
<feature type="domain" description="MOSC" evidence="1">
    <location>
        <begin position="28"/>
        <end position="163"/>
    </location>
</feature>
<dbReference type="PANTHER" id="PTHR30212:SF2">
    <property type="entry name" value="PROTEIN YIIM"/>
    <property type="match status" value="1"/>
</dbReference>
<evidence type="ECO:0000259" key="1">
    <source>
        <dbReference type="PROSITE" id="PS51340"/>
    </source>
</evidence>
<proteinExistence type="predicted"/>
<evidence type="ECO:0000313" key="3">
    <source>
        <dbReference type="Proteomes" id="UP000824988"/>
    </source>
</evidence>
<gene>
    <name evidence="2" type="ORF">MoryE10_23030</name>
</gene>
<dbReference type="KEGG" id="moz:MoryE10_23030"/>
<keyword evidence="3" id="KW-1185">Reference proteome</keyword>
<dbReference type="RefSeq" id="WP_221047110.1">
    <property type="nucleotide sequence ID" value="NZ_AP019782.1"/>
</dbReference>
<dbReference type="Proteomes" id="UP000824988">
    <property type="component" value="Chromosome"/>
</dbReference>
<dbReference type="GO" id="GO:0003824">
    <property type="term" value="F:catalytic activity"/>
    <property type="evidence" value="ECO:0007669"/>
    <property type="project" value="InterPro"/>
</dbReference>
<organism evidence="2 3">
    <name type="scientific">Methylogaea oryzae</name>
    <dbReference type="NCBI Taxonomy" id="1295382"/>
    <lineage>
        <taxon>Bacteria</taxon>
        <taxon>Pseudomonadati</taxon>
        <taxon>Pseudomonadota</taxon>
        <taxon>Gammaproteobacteria</taxon>
        <taxon>Methylococcales</taxon>
        <taxon>Methylococcaceae</taxon>
        <taxon>Methylogaea</taxon>
    </lineage>
</organism>
<dbReference type="GO" id="GO:0030151">
    <property type="term" value="F:molybdenum ion binding"/>
    <property type="evidence" value="ECO:0007669"/>
    <property type="project" value="InterPro"/>
</dbReference>
<dbReference type="InterPro" id="IPR005302">
    <property type="entry name" value="MoCF_Sase_C"/>
</dbReference>
<dbReference type="PANTHER" id="PTHR30212">
    <property type="entry name" value="PROTEIN YIIM"/>
    <property type="match status" value="1"/>
</dbReference>
<dbReference type="PROSITE" id="PS51340">
    <property type="entry name" value="MOSC"/>
    <property type="match status" value="1"/>
</dbReference>
<dbReference type="Pfam" id="PF03473">
    <property type="entry name" value="MOSC"/>
    <property type="match status" value="1"/>
</dbReference>
<accession>A0A8D4VSD4</accession>
<reference evidence="2" key="1">
    <citation type="submission" date="2019-06" db="EMBL/GenBank/DDBJ databases">
        <title>Complete genome sequence of Methylogaea oryzae strain JCM16910.</title>
        <authorList>
            <person name="Asakawa S."/>
        </authorList>
    </citation>
    <scope>NUCLEOTIDE SEQUENCE</scope>
    <source>
        <strain evidence="2">E10</strain>
    </source>
</reference>
<dbReference type="InterPro" id="IPR052353">
    <property type="entry name" value="Benzoxazolinone_Detox_Enz"/>
</dbReference>